<organism evidence="2 3">
    <name type="scientific">Roseovarius litorisediminis</name>
    <dbReference type="NCBI Taxonomy" id="1312363"/>
    <lineage>
        <taxon>Bacteria</taxon>
        <taxon>Pseudomonadati</taxon>
        <taxon>Pseudomonadota</taxon>
        <taxon>Alphaproteobacteria</taxon>
        <taxon>Rhodobacterales</taxon>
        <taxon>Roseobacteraceae</taxon>
        <taxon>Roseovarius</taxon>
    </lineage>
</organism>
<dbReference type="EMBL" id="FWFL01000004">
    <property type="protein sequence ID" value="SLN37383.1"/>
    <property type="molecule type" value="Genomic_DNA"/>
</dbReference>
<dbReference type="AlphaFoldDB" id="A0A1Y5SGT6"/>
<gene>
    <name evidence="2" type="ORF">PEL8287_01794</name>
</gene>
<dbReference type="InterPro" id="IPR029149">
    <property type="entry name" value="Creatin/AminoP/Spt16_N"/>
</dbReference>
<dbReference type="Gene3D" id="3.40.350.10">
    <property type="entry name" value="Creatinase/prolidase N-terminal domain"/>
    <property type="match status" value="1"/>
</dbReference>
<reference evidence="2 3" key="1">
    <citation type="submission" date="2017-03" db="EMBL/GenBank/DDBJ databases">
        <authorList>
            <person name="Afonso C.L."/>
            <person name="Miller P.J."/>
            <person name="Scott M.A."/>
            <person name="Spackman E."/>
            <person name="Goraichik I."/>
            <person name="Dimitrov K.M."/>
            <person name="Suarez D.L."/>
            <person name="Swayne D.E."/>
        </authorList>
    </citation>
    <scope>NUCLEOTIDE SEQUENCE [LARGE SCALE GENOMIC DNA]</scope>
    <source>
        <strain evidence="2 3">CECT 8287</strain>
    </source>
</reference>
<protein>
    <submittedName>
        <fullName evidence="2">Uncharacterized protein</fullName>
    </submittedName>
</protein>
<accession>A0A1Y5SGT6</accession>
<name>A0A1Y5SGT6_9RHOB</name>
<dbReference type="RefSeq" id="WP_176228597.1">
    <property type="nucleotide sequence ID" value="NZ_FWFL01000004.1"/>
</dbReference>
<feature type="region of interest" description="Disordered" evidence="1">
    <location>
        <begin position="1"/>
        <end position="22"/>
    </location>
</feature>
<evidence type="ECO:0000313" key="3">
    <source>
        <dbReference type="Proteomes" id="UP000193827"/>
    </source>
</evidence>
<sequence length="49" mass="5759">MADPNLYFSRDSYQKRQSKTRDEMVKRNPNLLIVTGPSDMSWLTGKLIR</sequence>
<evidence type="ECO:0000256" key="1">
    <source>
        <dbReference type="SAM" id="MobiDB-lite"/>
    </source>
</evidence>
<proteinExistence type="predicted"/>
<keyword evidence="3" id="KW-1185">Reference proteome</keyword>
<dbReference type="SUPFAM" id="SSF53092">
    <property type="entry name" value="Creatinase/prolidase N-terminal domain"/>
    <property type="match status" value="1"/>
</dbReference>
<dbReference type="Proteomes" id="UP000193827">
    <property type="component" value="Unassembled WGS sequence"/>
</dbReference>
<evidence type="ECO:0000313" key="2">
    <source>
        <dbReference type="EMBL" id="SLN37383.1"/>
    </source>
</evidence>